<reference evidence="2" key="1">
    <citation type="submission" date="2020-06" db="EMBL/GenBank/DDBJ databases">
        <authorList>
            <person name="Li T."/>
            <person name="Hu X."/>
            <person name="Zhang T."/>
            <person name="Song X."/>
            <person name="Zhang H."/>
            <person name="Dai N."/>
            <person name="Sheng W."/>
            <person name="Hou X."/>
            <person name="Wei L."/>
        </authorList>
    </citation>
    <scope>NUCLEOTIDE SEQUENCE</scope>
    <source>
        <strain evidence="2">KEN1</strain>
        <tissue evidence="2">Leaf</tissue>
    </source>
</reference>
<keyword evidence="1" id="KW-0812">Transmembrane</keyword>
<dbReference type="AlphaFoldDB" id="A0AAW2XIN5"/>
<dbReference type="EMBL" id="JACGWN010000004">
    <property type="protein sequence ID" value="KAL0453530.1"/>
    <property type="molecule type" value="Genomic_DNA"/>
</dbReference>
<keyword evidence="1" id="KW-1133">Transmembrane helix</keyword>
<sequence length="201" mass="22604">MFEYFSDIFTSDRPSPDILDEVICTISPKVTAQMNDSLCTSFTSLEVEKAIFQMSPLKSPGPDGFHSCFVSLIMLFVFSVSYCFILNCENFGLVRPQRGIRQGDPLLSYLLLFCAKALSDLLREIETQGQLRGVAISNSASRISHILFTDDTLIFYEANLEAVQTIKCLLEKYEQASRQQVNLEKSGVVSNLACKRNFSEH</sequence>
<comment type="caution">
    <text evidence="2">The sequence shown here is derived from an EMBL/GenBank/DDBJ whole genome shotgun (WGS) entry which is preliminary data.</text>
</comment>
<proteinExistence type="predicted"/>
<organism evidence="2">
    <name type="scientific">Sesamum latifolium</name>
    <dbReference type="NCBI Taxonomy" id="2727402"/>
    <lineage>
        <taxon>Eukaryota</taxon>
        <taxon>Viridiplantae</taxon>
        <taxon>Streptophyta</taxon>
        <taxon>Embryophyta</taxon>
        <taxon>Tracheophyta</taxon>
        <taxon>Spermatophyta</taxon>
        <taxon>Magnoliopsida</taxon>
        <taxon>eudicotyledons</taxon>
        <taxon>Gunneridae</taxon>
        <taxon>Pentapetalae</taxon>
        <taxon>asterids</taxon>
        <taxon>lamiids</taxon>
        <taxon>Lamiales</taxon>
        <taxon>Pedaliaceae</taxon>
        <taxon>Sesamum</taxon>
    </lineage>
</organism>
<evidence type="ECO:0000256" key="1">
    <source>
        <dbReference type="SAM" id="Phobius"/>
    </source>
</evidence>
<feature type="transmembrane region" description="Helical" evidence="1">
    <location>
        <begin position="64"/>
        <end position="88"/>
    </location>
</feature>
<dbReference type="PANTHER" id="PTHR46890">
    <property type="entry name" value="NON-LTR RETROLELEMENT REVERSE TRANSCRIPTASE-LIKE PROTEIN-RELATED"/>
    <property type="match status" value="1"/>
</dbReference>
<dbReference type="PANTHER" id="PTHR46890:SF48">
    <property type="entry name" value="RNA-DIRECTED DNA POLYMERASE"/>
    <property type="match status" value="1"/>
</dbReference>
<protein>
    <recommendedName>
        <fullName evidence="3">Reverse transcriptase domain-containing protein</fullName>
    </recommendedName>
</protein>
<dbReference type="InterPro" id="IPR052343">
    <property type="entry name" value="Retrotransposon-Effector_Assoc"/>
</dbReference>
<accession>A0AAW2XIN5</accession>
<gene>
    <name evidence="2" type="ORF">Slati_1331100</name>
</gene>
<name>A0AAW2XIN5_9LAMI</name>
<keyword evidence="1" id="KW-0472">Membrane</keyword>
<reference evidence="2" key="2">
    <citation type="journal article" date="2024" name="Plant">
        <title>Genomic evolution and insights into agronomic trait innovations of Sesamum species.</title>
        <authorList>
            <person name="Miao H."/>
            <person name="Wang L."/>
            <person name="Qu L."/>
            <person name="Liu H."/>
            <person name="Sun Y."/>
            <person name="Le M."/>
            <person name="Wang Q."/>
            <person name="Wei S."/>
            <person name="Zheng Y."/>
            <person name="Lin W."/>
            <person name="Duan Y."/>
            <person name="Cao H."/>
            <person name="Xiong S."/>
            <person name="Wang X."/>
            <person name="Wei L."/>
            <person name="Li C."/>
            <person name="Ma Q."/>
            <person name="Ju M."/>
            <person name="Zhao R."/>
            <person name="Li G."/>
            <person name="Mu C."/>
            <person name="Tian Q."/>
            <person name="Mei H."/>
            <person name="Zhang T."/>
            <person name="Gao T."/>
            <person name="Zhang H."/>
        </authorList>
    </citation>
    <scope>NUCLEOTIDE SEQUENCE</scope>
    <source>
        <strain evidence="2">KEN1</strain>
    </source>
</reference>
<evidence type="ECO:0008006" key="3">
    <source>
        <dbReference type="Google" id="ProtNLM"/>
    </source>
</evidence>
<evidence type="ECO:0000313" key="2">
    <source>
        <dbReference type="EMBL" id="KAL0453530.1"/>
    </source>
</evidence>